<dbReference type="Proteomes" id="UP000054928">
    <property type="component" value="Unassembled WGS sequence"/>
</dbReference>
<dbReference type="GeneID" id="36400440"/>
<accession>A0A0P1AAX7</accession>
<organism evidence="1 2">
    <name type="scientific">Plasmopara halstedii</name>
    <name type="common">Downy mildew of sunflower</name>
    <dbReference type="NCBI Taxonomy" id="4781"/>
    <lineage>
        <taxon>Eukaryota</taxon>
        <taxon>Sar</taxon>
        <taxon>Stramenopiles</taxon>
        <taxon>Oomycota</taxon>
        <taxon>Peronosporomycetes</taxon>
        <taxon>Peronosporales</taxon>
        <taxon>Peronosporaceae</taxon>
        <taxon>Plasmopara</taxon>
    </lineage>
</organism>
<dbReference type="EMBL" id="CCYD01000288">
    <property type="protein sequence ID" value="CEG37606.1"/>
    <property type="molecule type" value="Genomic_DNA"/>
</dbReference>
<protein>
    <submittedName>
        <fullName evidence="1">Uncharacterized protein</fullName>
    </submittedName>
</protein>
<dbReference type="RefSeq" id="XP_024573975.1">
    <property type="nucleotide sequence ID" value="XM_024722950.1"/>
</dbReference>
<name>A0A0P1AAX7_PLAHL</name>
<proteinExistence type="predicted"/>
<reference evidence="2" key="1">
    <citation type="submission" date="2014-09" db="EMBL/GenBank/DDBJ databases">
        <authorList>
            <person name="Sharma Rahul"/>
            <person name="Thines Marco"/>
        </authorList>
    </citation>
    <scope>NUCLEOTIDE SEQUENCE [LARGE SCALE GENOMIC DNA]</scope>
</reference>
<evidence type="ECO:0000313" key="2">
    <source>
        <dbReference type="Proteomes" id="UP000054928"/>
    </source>
</evidence>
<keyword evidence="2" id="KW-1185">Reference proteome</keyword>
<evidence type="ECO:0000313" key="1">
    <source>
        <dbReference type="EMBL" id="CEG37606.1"/>
    </source>
</evidence>
<dbReference type="AlphaFoldDB" id="A0A0P1AAX7"/>
<sequence length="160" mass="18008">MESVRDKRRFPLHGIVAVALNATHSPHSIARQRERAHELAQKQRAAVTQTLLARFGKEGPYHGHRLPTSDTRVIIRVSRLLQDNALTENQVTIIIAAIAKKQVAEAATTGTVRSRTALQPNFAHKFRLGIYQKSQVRRRARRALLVSAGLCQGVFLRQHR</sequence>